<evidence type="ECO:0000256" key="3">
    <source>
        <dbReference type="ARBA" id="ARBA00006506"/>
    </source>
</evidence>
<dbReference type="NCBIfam" id="NF007980">
    <property type="entry name" value="PRK10707.1"/>
    <property type="match status" value="1"/>
</dbReference>
<proteinExistence type="inferred from homology"/>
<evidence type="ECO:0000313" key="10">
    <source>
        <dbReference type="Proteomes" id="UP000235861"/>
    </source>
</evidence>
<dbReference type="GO" id="GO:0010945">
    <property type="term" value="F:coenzyme A diphosphatase activity"/>
    <property type="evidence" value="ECO:0007669"/>
    <property type="project" value="InterPro"/>
</dbReference>
<accession>A0A2H9U0W8</accession>
<dbReference type="InterPro" id="IPR000086">
    <property type="entry name" value="NUDIX_hydrolase_dom"/>
</dbReference>
<gene>
    <name evidence="9" type="ORF">CUC53_16895</name>
</gene>
<evidence type="ECO:0000256" key="5">
    <source>
        <dbReference type="ARBA" id="ARBA00022801"/>
    </source>
</evidence>
<comment type="caution">
    <text evidence="9">The sequence shown here is derived from an EMBL/GenBank/DDBJ whole genome shotgun (WGS) entry which is preliminary data.</text>
</comment>
<dbReference type="CDD" id="cd03426">
    <property type="entry name" value="NUDIX_CoAse_Nudt7"/>
    <property type="match status" value="1"/>
</dbReference>
<comment type="cofactor">
    <cofactor evidence="1">
        <name>Mn(2+)</name>
        <dbReference type="ChEBI" id="CHEBI:29035"/>
    </cofactor>
</comment>
<sequence length="188" mass="21128">MELSALLTRFQLQRPAPAHRLASPGLKPAAVLLPIVPRAMGLQLLLTRRSRHLRHHAGQISFPGGRQDPHDRDLIETALRETDEELGIPARQIQVLGTLNPLNTVSHFEVLPVLGLLNPDYPLTLSPDEVEQAFEVPLQHLLNPTHHIALTFPRQQHLHTVYGIPWQQHFIWGATASMIRQLAQHIAP</sequence>
<protein>
    <submittedName>
        <fullName evidence="9">CoA pyrophosphatase</fullName>
    </submittedName>
</protein>
<dbReference type="GO" id="GO:0030145">
    <property type="term" value="F:manganese ion binding"/>
    <property type="evidence" value="ECO:0007669"/>
    <property type="project" value="InterPro"/>
</dbReference>
<dbReference type="Pfam" id="PF00293">
    <property type="entry name" value="NUDIX"/>
    <property type="match status" value="1"/>
</dbReference>
<dbReference type="InterPro" id="IPR000059">
    <property type="entry name" value="NUDIX_hydrolase_NudL_CS"/>
</dbReference>
<comment type="similarity">
    <text evidence="3">Belongs to the Nudix hydrolase family. PCD1 subfamily.</text>
</comment>
<reference evidence="9 10" key="1">
    <citation type="submission" date="2017-11" db="EMBL/GenBank/DDBJ databases">
        <title>Draft genome sequence of environmental isolate Aeromonas cavernicola sp. nov. MDC 2508.</title>
        <authorList>
            <person name="Colston S.M."/>
            <person name="Navarro A."/>
            <person name="Martinez-Murcia A.J."/>
            <person name="Graf J."/>
        </authorList>
    </citation>
    <scope>NUCLEOTIDE SEQUENCE [LARGE SCALE GENOMIC DNA]</scope>
    <source>
        <strain evidence="9 10">MDC 2508</strain>
    </source>
</reference>
<keyword evidence="5" id="KW-0378">Hydrolase</keyword>
<keyword evidence="6" id="KW-0460">Magnesium</keyword>
<dbReference type="Gene3D" id="3.90.79.10">
    <property type="entry name" value="Nucleoside Triphosphate Pyrophosphohydrolase"/>
    <property type="match status" value="1"/>
</dbReference>
<evidence type="ECO:0000259" key="8">
    <source>
        <dbReference type="PROSITE" id="PS51462"/>
    </source>
</evidence>
<evidence type="ECO:0000256" key="4">
    <source>
        <dbReference type="ARBA" id="ARBA00022723"/>
    </source>
</evidence>
<dbReference type="InterPro" id="IPR015797">
    <property type="entry name" value="NUDIX_hydrolase-like_dom_sf"/>
</dbReference>
<keyword evidence="7" id="KW-0464">Manganese</keyword>
<keyword evidence="4" id="KW-0479">Metal-binding</keyword>
<name>A0A2H9U0W8_9GAMM</name>
<organism evidence="9 10">
    <name type="scientific">Aeromonas cavernicola</name>
    <dbReference type="NCBI Taxonomy" id="1006623"/>
    <lineage>
        <taxon>Bacteria</taxon>
        <taxon>Pseudomonadati</taxon>
        <taxon>Pseudomonadota</taxon>
        <taxon>Gammaproteobacteria</taxon>
        <taxon>Aeromonadales</taxon>
        <taxon>Aeromonadaceae</taxon>
        <taxon>Aeromonas</taxon>
    </lineage>
</organism>
<evidence type="ECO:0000313" key="9">
    <source>
        <dbReference type="EMBL" id="PJG57650.1"/>
    </source>
</evidence>
<dbReference type="GO" id="GO:0000287">
    <property type="term" value="F:magnesium ion binding"/>
    <property type="evidence" value="ECO:0007669"/>
    <property type="project" value="InterPro"/>
</dbReference>
<dbReference type="EMBL" id="PGGC01000187">
    <property type="protein sequence ID" value="PJG57650.1"/>
    <property type="molecule type" value="Genomic_DNA"/>
</dbReference>
<dbReference type="PROSITE" id="PS01293">
    <property type="entry name" value="NUDIX_COA"/>
    <property type="match status" value="1"/>
</dbReference>
<evidence type="ECO:0000256" key="2">
    <source>
        <dbReference type="ARBA" id="ARBA00001946"/>
    </source>
</evidence>
<dbReference type="InterPro" id="IPR045121">
    <property type="entry name" value="CoAse"/>
</dbReference>
<dbReference type="AlphaFoldDB" id="A0A2H9U0W8"/>
<dbReference type="Proteomes" id="UP000235861">
    <property type="component" value="Unassembled WGS sequence"/>
</dbReference>
<dbReference type="PROSITE" id="PS51462">
    <property type="entry name" value="NUDIX"/>
    <property type="match status" value="1"/>
</dbReference>
<dbReference type="PANTHER" id="PTHR12992">
    <property type="entry name" value="NUDIX HYDROLASE"/>
    <property type="match status" value="1"/>
</dbReference>
<keyword evidence="10" id="KW-1185">Reference proteome</keyword>
<evidence type="ECO:0000256" key="7">
    <source>
        <dbReference type="ARBA" id="ARBA00023211"/>
    </source>
</evidence>
<dbReference type="OrthoDB" id="9802805at2"/>
<dbReference type="SUPFAM" id="SSF55811">
    <property type="entry name" value="Nudix"/>
    <property type="match status" value="1"/>
</dbReference>
<comment type="cofactor">
    <cofactor evidence="2">
        <name>Mg(2+)</name>
        <dbReference type="ChEBI" id="CHEBI:18420"/>
    </cofactor>
</comment>
<evidence type="ECO:0000256" key="1">
    <source>
        <dbReference type="ARBA" id="ARBA00001936"/>
    </source>
</evidence>
<dbReference type="PANTHER" id="PTHR12992:SF11">
    <property type="entry name" value="MITOCHONDRIAL COENZYME A DIPHOSPHATASE NUDT8"/>
    <property type="match status" value="1"/>
</dbReference>
<dbReference type="GO" id="GO:0009132">
    <property type="term" value="P:nucleoside diphosphate metabolic process"/>
    <property type="evidence" value="ECO:0007669"/>
    <property type="project" value="InterPro"/>
</dbReference>
<evidence type="ECO:0000256" key="6">
    <source>
        <dbReference type="ARBA" id="ARBA00022842"/>
    </source>
</evidence>
<feature type="domain" description="Nudix hydrolase" evidence="8">
    <location>
        <begin position="25"/>
        <end position="158"/>
    </location>
</feature>